<evidence type="ECO:0000256" key="2">
    <source>
        <dbReference type="SAM" id="Phobius"/>
    </source>
</evidence>
<dbReference type="RefSeq" id="WP_425310659.1">
    <property type="nucleotide sequence ID" value="NZ_CP154795.1"/>
</dbReference>
<feature type="transmembrane region" description="Helical" evidence="2">
    <location>
        <begin position="104"/>
        <end position="127"/>
    </location>
</feature>
<protein>
    <submittedName>
        <fullName evidence="3">DUF805 domain-containing protein</fullName>
    </submittedName>
</protein>
<dbReference type="PANTHER" id="PTHR34980:SF2">
    <property type="entry name" value="INNER MEMBRANE PROTEIN YHAH-RELATED"/>
    <property type="match status" value="1"/>
</dbReference>
<dbReference type="Pfam" id="PF05656">
    <property type="entry name" value="DUF805"/>
    <property type="match status" value="1"/>
</dbReference>
<sequence length="217" mass="23834">MSWGNYNQGQSPYGDPYGRSSGSEPTGYVTSDPYAPTGQGYGQGYGQEYNQGYGQPSYQMGHSPYQYRYDAGHPARPTVGFTDAIKLYFRNYAVFYGRASRSEYWWVFLAQAIVWSVLSVGFFLTIIVDPTATDPPAAFWALLSVASVIGLGTIVPTISLQVRRLHDAGYSGFFALLNAVPYLNYIGSIVLIVLCAQRTNQQGVKYDNPNGSQPAVP</sequence>
<evidence type="ECO:0000256" key="1">
    <source>
        <dbReference type="SAM" id="MobiDB-lite"/>
    </source>
</evidence>
<dbReference type="EMBL" id="CP154795">
    <property type="protein sequence ID" value="XAN09202.1"/>
    <property type="molecule type" value="Genomic_DNA"/>
</dbReference>
<feature type="transmembrane region" description="Helical" evidence="2">
    <location>
        <begin position="139"/>
        <end position="160"/>
    </location>
</feature>
<reference evidence="3 4" key="1">
    <citation type="submission" date="2024-04" db="EMBL/GenBank/DDBJ databases">
        <title>Isolation of an actinomycete strain from pig manure.</title>
        <authorList>
            <person name="Gong T."/>
            <person name="Yu Z."/>
            <person name="An M."/>
            <person name="Wei C."/>
            <person name="Yang W."/>
            <person name="Liu L."/>
        </authorList>
    </citation>
    <scope>NUCLEOTIDE SEQUENCE [LARGE SCALE GENOMIC DNA]</scope>
    <source>
        <strain evidence="3 4">ZF39</strain>
    </source>
</reference>
<evidence type="ECO:0000313" key="4">
    <source>
        <dbReference type="Proteomes" id="UP001442841"/>
    </source>
</evidence>
<keyword evidence="2" id="KW-1133">Transmembrane helix</keyword>
<evidence type="ECO:0000313" key="3">
    <source>
        <dbReference type="EMBL" id="XAN09202.1"/>
    </source>
</evidence>
<dbReference type="InterPro" id="IPR008523">
    <property type="entry name" value="DUF805"/>
</dbReference>
<gene>
    <name evidence="3" type="ORF">AADG42_18385</name>
</gene>
<feature type="region of interest" description="Disordered" evidence="1">
    <location>
        <begin position="1"/>
        <end position="33"/>
    </location>
</feature>
<feature type="transmembrane region" description="Helical" evidence="2">
    <location>
        <begin position="172"/>
        <end position="194"/>
    </location>
</feature>
<keyword evidence="4" id="KW-1185">Reference proteome</keyword>
<keyword evidence="2" id="KW-0472">Membrane</keyword>
<organism evidence="3 4">
    <name type="scientific">Ammonicoccus fulvus</name>
    <dbReference type="NCBI Taxonomy" id="3138240"/>
    <lineage>
        <taxon>Bacteria</taxon>
        <taxon>Bacillati</taxon>
        <taxon>Actinomycetota</taxon>
        <taxon>Actinomycetes</taxon>
        <taxon>Propionibacteriales</taxon>
        <taxon>Propionibacteriaceae</taxon>
        <taxon>Ammonicoccus</taxon>
    </lineage>
</organism>
<name>A0ABZ3FSZ0_9ACTN</name>
<proteinExistence type="predicted"/>
<dbReference type="PANTHER" id="PTHR34980">
    <property type="entry name" value="INNER MEMBRANE PROTEIN-RELATED-RELATED"/>
    <property type="match status" value="1"/>
</dbReference>
<dbReference type="Proteomes" id="UP001442841">
    <property type="component" value="Chromosome"/>
</dbReference>
<feature type="compositionally biased region" description="Polar residues" evidence="1">
    <location>
        <begin position="1"/>
        <end position="11"/>
    </location>
</feature>
<accession>A0ABZ3FSZ0</accession>
<keyword evidence="2" id="KW-0812">Transmembrane</keyword>